<gene>
    <name evidence="3" type="ORF">H5P30_13075</name>
</gene>
<evidence type="ECO:0000313" key="3">
    <source>
        <dbReference type="EMBL" id="MBC2602709.1"/>
    </source>
</evidence>
<keyword evidence="4" id="KW-1185">Reference proteome</keyword>
<accession>A0A7X1AZL1</accession>
<organism evidence="3 4">
    <name type="scientific">Puniceicoccus vermicola</name>
    <dbReference type="NCBI Taxonomy" id="388746"/>
    <lineage>
        <taxon>Bacteria</taxon>
        <taxon>Pseudomonadati</taxon>
        <taxon>Verrucomicrobiota</taxon>
        <taxon>Opitutia</taxon>
        <taxon>Puniceicoccales</taxon>
        <taxon>Puniceicoccaceae</taxon>
        <taxon>Puniceicoccus</taxon>
    </lineage>
</organism>
<evidence type="ECO:0008006" key="5">
    <source>
        <dbReference type="Google" id="ProtNLM"/>
    </source>
</evidence>
<feature type="chain" id="PRO_5030769925" description="PEP-CTERM sorting domain-containing protein" evidence="2">
    <location>
        <begin position="25"/>
        <end position="523"/>
    </location>
</feature>
<dbReference type="RefSeq" id="WP_185693375.1">
    <property type="nucleotide sequence ID" value="NZ_JACHVA010000101.1"/>
</dbReference>
<evidence type="ECO:0000256" key="2">
    <source>
        <dbReference type="SAM" id="SignalP"/>
    </source>
</evidence>
<evidence type="ECO:0000256" key="1">
    <source>
        <dbReference type="SAM" id="Phobius"/>
    </source>
</evidence>
<keyword evidence="1" id="KW-0812">Transmembrane</keyword>
<dbReference type="EMBL" id="JACHVA010000101">
    <property type="protein sequence ID" value="MBC2602709.1"/>
    <property type="molecule type" value="Genomic_DNA"/>
</dbReference>
<reference evidence="3 4" key="1">
    <citation type="submission" date="2020-07" db="EMBL/GenBank/DDBJ databases">
        <authorList>
            <person name="Feng X."/>
        </authorList>
    </citation>
    <scope>NUCLEOTIDE SEQUENCE [LARGE SCALE GENOMIC DNA]</scope>
    <source>
        <strain evidence="3 4">JCM14086</strain>
    </source>
</reference>
<keyword evidence="2" id="KW-0732">Signal</keyword>
<sequence>MKTPIANILLTSSILALMSPHSQGADYYWAPVGPASWDDSGNWSGPGGVPGVGDRALVTTTEADETTTLILRSDTAVDKIQAQSGGSGRVFATIDGGGSYGMTLNSAVTSLNGSSVTFNSDVVSNSSYYEVDGTSSVTFSSGYTYSGIIGSSGSSGTINLYSDIFDGGAENIALDMRGGILNWRVGSFSSTNLNAGVLRVSGRYGAATMNLESSLDLSGSGGLYLGYSGTNVKASTYGVRDGVELSDNIITGTAGSGGASVNILTLGANDNTATSGSTSEVTFAGNYEMRDGGNARTHRFHAADNNTAVFSGVIKDNGGSENAILEKTGEGIVIFSGASANTYSVGSSFLVKSGTLRLSKDSGVDALAGDVEVESGATLELGSSNQINDSGNLVLSGGTFDLGGNQEELGTLSLTADSTLILDSGSSVAFSNSSGLWESDSILTITGTIDSMSIRFGTDETGLTETQLSQIIFSDYSEVTASLDESGYMTLVPIPEASVFSLIIGASVLGFVSLRRRSGRNSE</sequence>
<keyword evidence="1" id="KW-1133">Transmembrane helix</keyword>
<name>A0A7X1AZL1_9BACT</name>
<protein>
    <recommendedName>
        <fullName evidence="5">PEP-CTERM sorting domain-containing protein</fullName>
    </recommendedName>
</protein>
<keyword evidence="1" id="KW-0472">Membrane</keyword>
<comment type="caution">
    <text evidence="3">The sequence shown here is derived from an EMBL/GenBank/DDBJ whole genome shotgun (WGS) entry which is preliminary data.</text>
</comment>
<dbReference type="Proteomes" id="UP000525652">
    <property type="component" value="Unassembled WGS sequence"/>
</dbReference>
<dbReference type="AlphaFoldDB" id="A0A7X1AZL1"/>
<evidence type="ECO:0000313" key="4">
    <source>
        <dbReference type="Proteomes" id="UP000525652"/>
    </source>
</evidence>
<proteinExistence type="predicted"/>
<feature type="signal peptide" evidence="2">
    <location>
        <begin position="1"/>
        <end position="24"/>
    </location>
</feature>
<feature type="transmembrane region" description="Helical" evidence="1">
    <location>
        <begin position="497"/>
        <end position="514"/>
    </location>
</feature>